<proteinExistence type="predicted"/>
<feature type="chain" id="PRO_5011533431" evidence="1">
    <location>
        <begin position="19"/>
        <end position="128"/>
    </location>
</feature>
<evidence type="ECO:0000313" key="4">
    <source>
        <dbReference type="Proteomes" id="UP000198926"/>
    </source>
</evidence>
<dbReference type="RefSeq" id="WP_090206453.1">
    <property type="nucleotide sequence ID" value="NZ_FOZM01000001.1"/>
</dbReference>
<dbReference type="EMBL" id="FOZM01000001">
    <property type="protein sequence ID" value="SFS14636.1"/>
    <property type="molecule type" value="Genomic_DNA"/>
</dbReference>
<dbReference type="STRING" id="1123755.SAMN05444714_1728"/>
<dbReference type="PANTHER" id="PTHR36919">
    <property type="entry name" value="BLR1215 PROTEIN"/>
    <property type="match status" value="1"/>
</dbReference>
<dbReference type="PANTHER" id="PTHR36919:SF3">
    <property type="entry name" value="BLL5882 PROTEIN"/>
    <property type="match status" value="1"/>
</dbReference>
<reference evidence="3 4" key="1">
    <citation type="submission" date="2016-10" db="EMBL/GenBank/DDBJ databases">
        <authorList>
            <person name="de Groot N.N."/>
        </authorList>
    </citation>
    <scope>NUCLEOTIDE SEQUENCE [LARGE SCALE GENOMIC DNA]</scope>
    <source>
        <strain evidence="3 4">DSM 29433</strain>
    </source>
</reference>
<dbReference type="AlphaFoldDB" id="A0A1I6MFX3"/>
<sequence length="128" mass="13519">MKKFIAAVAVAVFGTAAAAQDAAIGTWQTQVDDGAYAHIEMAQCGAAVCGVIARTFNADGEYQSENIGKTLVIDMMPAGDGSYEGSVWRPSNDKIYIGKMQVAGNQLRLRGCIAGGLLCSSQDWVRVQ</sequence>
<dbReference type="InterPro" id="IPR019223">
    <property type="entry name" value="DUF2147"/>
</dbReference>
<gene>
    <name evidence="3" type="ORF">SAMN05444714_1728</name>
</gene>
<accession>A0A1I6MFX3</accession>
<keyword evidence="4" id="KW-1185">Reference proteome</keyword>
<organism evidence="3 4">
    <name type="scientific">Yoonia litorea</name>
    <dbReference type="NCBI Taxonomy" id="1123755"/>
    <lineage>
        <taxon>Bacteria</taxon>
        <taxon>Pseudomonadati</taxon>
        <taxon>Pseudomonadota</taxon>
        <taxon>Alphaproteobacteria</taxon>
        <taxon>Rhodobacterales</taxon>
        <taxon>Paracoccaceae</taxon>
        <taxon>Yoonia</taxon>
    </lineage>
</organism>
<feature type="domain" description="DUF2147" evidence="2">
    <location>
        <begin position="25"/>
        <end position="126"/>
    </location>
</feature>
<keyword evidence="1" id="KW-0732">Signal</keyword>
<evidence type="ECO:0000313" key="3">
    <source>
        <dbReference type="EMBL" id="SFS14636.1"/>
    </source>
</evidence>
<evidence type="ECO:0000259" key="2">
    <source>
        <dbReference type="Pfam" id="PF09917"/>
    </source>
</evidence>
<name>A0A1I6MFX3_9RHOB</name>
<protein>
    <submittedName>
        <fullName evidence="3">Uncharacterized conserved protein, DUF2147 family</fullName>
    </submittedName>
</protein>
<feature type="signal peptide" evidence="1">
    <location>
        <begin position="1"/>
        <end position="18"/>
    </location>
</feature>
<dbReference type="Gene3D" id="2.40.128.520">
    <property type="match status" value="1"/>
</dbReference>
<dbReference type="Pfam" id="PF09917">
    <property type="entry name" value="DUF2147"/>
    <property type="match status" value="1"/>
</dbReference>
<evidence type="ECO:0000256" key="1">
    <source>
        <dbReference type="SAM" id="SignalP"/>
    </source>
</evidence>
<dbReference type="Proteomes" id="UP000198926">
    <property type="component" value="Unassembled WGS sequence"/>
</dbReference>
<dbReference type="OrthoDB" id="9811671at2"/>